<reference evidence="1 2" key="1">
    <citation type="submission" date="2023-11" db="EMBL/GenBank/DDBJ databases">
        <title>Lentzea sokolovensis, sp. nov., Lentzea kristufkii, sp. nov., and Lentzea miocenensis, sp. nov., rare actinobacteria from Sokolov Coal Basin, Miocene lacustrine sediment, Czech Republic.</title>
        <authorList>
            <person name="Lara A."/>
            <person name="Kotroba L."/>
            <person name="Nouioui I."/>
            <person name="Neumann-Schaal M."/>
            <person name="Mast Y."/>
            <person name="Chronakova A."/>
        </authorList>
    </citation>
    <scope>NUCLEOTIDE SEQUENCE [LARGE SCALE GENOMIC DNA]</scope>
    <source>
        <strain evidence="1 2">BCCO 10_0061</strain>
    </source>
</reference>
<sequence length="71" mass="8431">MTVAQALAYWEAFVRYEYRWFWVDIATKCGELYCCPDPWGARDVLQNAARALPRKSARELRKRLDELDALY</sequence>
<gene>
    <name evidence="1" type="ORF">SK854_14620</name>
</gene>
<proteinExistence type="predicted"/>
<protein>
    <submittedName>
        <fullName evidence="1">Uncharacterized protein</fullName>
    </submittedName>
</protein>
<dbReference type="Proteomes" id="UP001285352">
    <property type="component" value="Unassembled WGS sequence"/>
</dbReference>
<accession>A0ABU4UX44</accession>
<dbReference type="EMBL" id="JAXAVU010000008">
    <property type="protein sequence ID" value="MDX8143358.1"/>
    <property type="molecule type" value="Genomic_DNA"/>
</dbReference>
<name>A0ABU4UX44_9PSEU</name>
<evidence type="ECO:0000313" key="2">
    <source>
        <dbReference type="Proteomes" id="UP001285352"/>
    </source>
</evidence>
<dbReference type="RefSeq" id="WP_319975631.1">
    <property type="nucleotide sequence ID" value="NZ_JAXAVU010000008.1"/>
</dbReference>
<keyword evidence="2" id="KW-1185">Reference proteome</keyword>
<reference evidence="1 2" key="2">
    <citation type="submission" date="2023-11" db="EMBL/GenBank/DDBJ databases">
        <authorList>
            <person name="Lara A.C."/>
            <person name="Chronakova A."/>
        </authorList>
    </citation>
    <scope>NUCLEOTIDE SEQUENCE [LARGE SCALE GENOMIC DNA]</scope>
    <source>
        <strain evidence="1 2">BCCO 10_0061</strain>
    </source>
</reference>
<organism evidence="1 2">
    <name type="scientific">Lentzea sokolovensis</name>
    <dbReference type="NCBI Taxonomy" id="3095429"/>
    <lineage>
        <taxon>Bacteria</taxon>
        <taxon>Bacillati</taxon>
        <taxon>Actinomycetota</taxon>
        <taxon>Actinomycetes</taxon>
        <taxon>Pseudonocardiales</taxon>
        <taxon>Pseudonocardiaceae</taxon>
        <taxon>Lentzea</taxon>
    </lineage>
</organism>
<evidence type="ECO:0000313" key="1">
    <source>
        <dbReference type="EMBL" id="MDX8143358.1"/>
    </source>
</evidence>
<comment type="caution">
    <text evidence="1">The sequence shown here is derived from an EMBL/GenBank/DDBJ whole genome shotgun (WGS) entry which is preliminary data.</text>
</comment>